<dbReference type="InParanoid" id="M4DME6"/>
<evidence type="ECO:0000259" key="4">
    <source>
        <dbReference type="Pfam" id="PF14392"/>
    </source>
</evidence>
<feature type="compositionally biased region" description="Basic and acidic residues" evidence="1">
    <location>
        <begin position="426"/>
        <end position="460"/>
    </location>
</feature>
<organism evidence="5 6">
    <name type="scientific">Brassica campestris</name>
    <name type="common">Field mustard</name>
    <dbReference type="NCBI Taxonomy" id="3711"/>
    <lineage>
        <taxon>Eukaryota</taxon>
        <taxon>Viridiplantae</taxon>
        <taxon>Streptophyta</taxon>
        <taxon>Embryophyta</taxon>
        <taxon>Tracheophyta</taxon>
        <taxon>Spermatophyta</taxon>
        <taxon>Magnoliopsida</taxon>
        <taxon>eudicotyledons</taxon>
        <taxon>Gunneridae</taxon>
        <taxon>Pentapetalae</taxon>
        <taxon>rosids</taxon>
        <taxon>malvids</taxon>
        <taxon>Brassicales</taxon>
        <taxon>Brassicaceae</taxon>
        <taxon>Brassiceae</taxon>
        <taxon>Brassica</taxon>
    </lineage>
</organism>
<feature type="region of interest" description="Disordered" evidence="1">
    <location>
        <begin position="416"/>
        <end position="521"/>
    </location>
</feature>
<feature type="compositionally biased region" description="Basic residues" evidence="1">
    <location>
        <begin position="480"/>
        <end position="489"/>
    </location>
</feature>
<dbReference type="Proteomes" id="UP000011750">
    <property type="component" value="Chromosome A03"/>
</dbReference>
<proteinExistence type="predicted"/>
<dbReference type="PANTHER" id="PTHR31286">
    <property type="entry name" value="GLYCINE-RICH CELL WALL STRUCTURAL PROTEIN 1.8-LIKE"/>
    <property type="match status" value="1"/>
</dbReference>
<keyword evidence="6" id="KW-1185">Reference proteome</keyword>
<keyword evidence="2" id="KW-0812">Transmembrane</keyword>
<sequence length="729" mass="82881">MIQRRWKPEIDRDFQIDTVSAHYNQDGKFGNQGRNWGKRSVSDLRGFLANHYKLEIDLRSQSSLNRIPHKPKIVGIWKARILILWDNGIREIRKIMDCGFDFRFSFDKVDCGRCGINGINLSQGKKYLRDYYIMGVGFHHFNKTFKSFSTYVFLFLICCLVSWLVVMSQSQLIGSSGDIKNGEGARKRLKISVPHFNNSDLIKGYSKTLIGRCMNPAEQNVKFLVGTLPKIWGLEEKVVGTDLGLGRFQFDFDAEEDIETVLKMQPFHFDYWMISLVRWQPRKSKNYPSEITFWIKVLGVPLEFWEAPTFRSIGDAIGVTKEVDLDYGRVQVVVDGYKELTFETTVDFKGGEYYEEEEAPVSLRYEKLFGFCETCFSLCHKMEKCPLTIATTEKAVEIRDDAECGLNDRARSYKGVVINGNGGQQDRGREKREYQGKGKGKMFEETDSKWVRAADRESKASNHKNHRNGHRGDEGNSRYRNSRREHTRTHHQDDRSRNIAGTRGERVPRIGFQPEGLEEGEIKEKEMERSIQMEEKVPERTQPSQAFLDALMATQGELSKVLPNPSSGEQELGVELGVENMDLGIVDGNNVETDGNLGLAENYIEDASFGNHKSMGEDEVQMLIEEEIEEEVKAQVVITEVLEEKKKFEDMDGKDGVAGEVEKRQGVRKKVVKPSVGAAASNKLKMAQLVTAKRVVAKPGIRHGDHSKQGEDKGTSGPKHDSAKQVKDP</sequence>
<dbReference type="InterPro" id="IPR025836">
    <property type="entry name" value="Zn_knuckle_CX2CX4HX4C"/>
</dbReference>
<dbReference type="Pfam" id="PF14392">
    <property type="entry name" value="zf-CCHC_4"/>
    <property type="match status" value="1"/>
</dbReference>
<evidence type="ECO:0008006" key="7">
    <source>
        <dbReference type="Google" id="ProtNLM"/>
    </source>
</evidence>
<dbReference type="InterPro" id="IPR040256">
    <property type="entry name" value="At4g02000-like"/>
</dbReference>
<feature type="compositionally biased region" description="Basic and acidic residues" evidence="1">
    <location>
        <begin position="490"/>
        <end position="508"/>
    </location>
</feature>
<feature type="region of interest" description="Disordered" evidence="1">
    <location>
        <begin position="695"/>
        <end position="729"/>
    </location>
</feature>
<evidence type="ECO:0000256" key="2">
    <source>
        <dbReference type="SAM" id="Phobius"/>
    </source>
</evidence>
<dbReference type="PANTHER" id="PTHR31286:SF65">
    <property type="entry name" value="DUF4283 DOMAIN-CONTAINING PROTEIN"/>
    <property type="match status" value="1"/>
</dbReference>
<feature type="transmembrane region" description="Helical" evidence="2">
    <location>
        <begin position="148"/>
        <end position="166"/>
    </location>
</feature>
<feature type="domain" description="Zinc knuckle CX2CX4HX4C" evidence="4">
    <location>
        <begin position="338"/>
        <end position="386"/>
    </location>
</feature>
<reference evidence="5 6" key="2">
    <citation type="journal article" date="2018" name="Hortic Res">
        <title>Improved Brassica rapa reference genome by single-molecule sequencing and chromosome conformation capture technologies.</title>
        <authorList>
            <person name="Zhang L."/>
            <person name="Cai X."/>
            <person name="Wu J."/>
            <person name="Liu M."/>
            <person name="Grob S."/>
            <person name="Cheng F."/>
            <person name="Liang J."/>
            <person name="Cai C."/>
            <person name="Liu Z."/>
            <person name="Liu B."/>
            <person name="Wang F."/>
            <person name="Li S."/>
            <person name="Liu F."/>
            <person name="Li X."/>
            <person name="Cheng L."/>
            <person name="Yang W."/>
            <person name="Li M.H."/>
            <person name="Grossniklaus U."/>
            <person name="Zheng H."/>
            <person name="Wang X."/>
        </authorList>
    </citation>
    <scope>NUCLEOTIDE SEQUENCE [LARGE SCALE GENOMIC DNA]</scope>
    <source>
        <strain evidence="5 6">cv. Chiifu-401-42</strain>
    </source>
</reference>
<dbReference type="OMA" id="KCPLTIA"/>
<feature type="domain" description="DUF4283" evidence="3">
    <location>
        <begin position="207"/>
        <end position="282"/>
    </location>
</feature>
<evidence type="ECO:0000313" key="5">
    <source>
        <dbReference type="EnsemblPlants" id="Bra017679.1-P"/>
    </source>
</evidence>
<keyword evidence="2" id="KW-1133">Transmembrane helix</keyword>
<evidence type="ECO:0000256" key="1">
    <source>
        <dbReference type="SAM" id="MobiDB-lite"/>
    </source>
</evidence>
<protein>
    <recommendedName>
        <fullName evidence="7">DUF4283 domain-containing protein</fullName>
    </recommendedName>
</protein>
<dbReference type="HOGENOM" id="CLU_023209_1_0_1"/>
<evidence type="ECO:0000259" key="3">
    <source>
        <dbReference type="Pfam" id="PF14111"/>
    </source>
</evidence>
<dbReference type="FunCoup" id="M4DME6">
    <property type="interactions" value="3"/>
</dbReference>
<accession>M4DME6</accession>
<dbReference type="Pfam" id="PF14111">
    <property type="entry name" value="DUF4283"/>
    <property type="match status" value="1"/>
</dbReference>
<feature type="compositionally biased region" description="Basic and acidic residues" evidence="1">
    <location>
        <begin position="702"/>
        <end position="729"/>
    </location>
</feature>
<dbReference type="InterPro" id="IPR025558">
    <property type="entry name" value="DUF4283"/>
</dbReference>
<name>M4DME6_BRACM</name>
<dbReference type="AlphaFoldDB" id="M4DME6"/>
<dbReference type="eggNOG" id="KOG1075">
    <property type="taxonomic scope" value="Eukaryota"/>
</dbReference>
<reference evidence="5 6" key="1">
    <citation type="journal article" date="2011" name="Nat. Genet.">
        <title>The genome of the mesopolyploid crop species Brassica rapa.</title>
        <authorList>
            <consortium name="Brassica rapa Genome Sequencing Project Consortium"/>
            <person name="Wang X."/>
            <person name="Wang H."/>
            <person name="Wang J."/>
            <person name="Sun R."/>
            <person name="Wu J."/>
            <person name="Liu S."/>
            <person name="Bai Y."/>
            <person name="Mun J.H."/>
            <person name="Bancroft I."/>
            <person name="Cheng F."/>
            <person name="Huang S."/>
            <person name="Li X."/>
            <person name="Hua W."/>
            <person name="Wang J."/>
            <person name="Wang X."/>
            <person name="Freeling M."/>
            <person name="Pires J.C."/>
            <person name="Paterson A.H."/>
            <person name="Chalhoub B."/>
            <person name="Wang B."/>
            <person name="Hayward A."/>
            <person name="Sharpe A.G."/>
            <person name="Park B.S."/>
            <person name="Weisshaar B."/>
            <person name="Liu B."/>
            <person name="Li B."/>
            <person name="Liu B."/>
            <person name="Tong C."/>
            <person name="Song C."/>
            <person name="Duran C."/>
            <person name="Peng C."/>
            <person name="Geng C."/>
            <person name="Koh C."/>
            <person name="Lin C."/>
            <person name="Edwards D."/>
            <person name="Mu D."/>
            <person name="Shen D."/>
            <person name="Soumpourou E."/>
            <person name="Li F."/>
            <person name="Fraser F."/>
            <person name="Conant G."/>
            <person name="Lassalle G."/>
            <person name="King G.J."/>
            <person name="Bonnema G."/>
            <person name="Tang H."/>
            <person name="Wang H."/>
            <person name="Belcram H."/>
            <person name="Zhou H."/>
            <person name="Hirakawa H."/>
            <person name="Abe H."/>
            <person name="Guo H."/>
            <person name="Wang H."/>
            <person name="Jin H."/>
            <person name="Parkin I.A."/>
            <person name="Batley J."/>
            <person name="Kim J.S."/>
            <person name="Just J."/>
            <person name="Li J."/>
            <person name="Xu J."/>
            <person name="Deng J."/>
            <person name="Kim J.A."/>
            <person name="Li J."/>
            <person name="Yu J."/>
            <person name="Meng J."/>
            <person name="Wang J."/>
            <person name="Min J."/>
            <person name="Poulain J."/>
            <person name="Wang J."/>
            <person name="Hatakeyama K."/>
            <person name="Wu K."/>
            <person name="Wang L."/>
            <person name="Fang L."/>
            <person name="Trick M."/>
            <person name="Links M.G."/>
            <person name="Zhao M."/>
            <person name="Jin M."/>
            <person name="Ramchiary N."/>
            <person name="Drou N."/>
            <person name="Berkman P.J."/>
            <person name="Cai Q."/>
            <person name="Huang Q."/>
            <person name="Li R."/>
            <person name="Tabata S."/>
            <person name="Cheng S."/>
            <person name="Zhang S."/>
            <person name="Zhang S."/>
            <person name="Huang S."/>
            <person name="Sato S."/>
            <person name="Sun S."/>
            <person name="Kwon S.J."/>
            <person name="Choi S.R."/>
            <person name="Lee T.H."/>
            <person name="Fan W."/>
            <person name="Zhao X."/>
            <person name="Tan X."/>
            <person name="Xu X."/>
            <person name="Wang Y."/>
            <person name="Qiu Y."/>
            <person name="Yin Y."/>
            <person name="Li Y."/>
            <person name="Du Y."/>
            <person name="Liao Y."/>
            <person name="Lim Y."/>
            <person name="Narusaka Y."/>
            <person name="Wang Y."/>
            <person name="Wang Z."/>
            <person name="Li Z."/>
            <person name="Wang Z."/>
            <person name="Xiong Z."/>
            <person name="Zhang Z."/>
        </authorList>
    </citation>
    <scope>NUCLEOTIDE SEQUENCE [LARGE SCALE GENOMIC DNA]</scope>
    <source>
        <strain evidence="5 6">cv. Chiifu-401-42</strain>
    </source>
</reference>
<reference evidence="5" key="3">
    <citation type="submission" date="2023-03" db="UniProtKB">
        <authorList>
            <consortium name="EnsemblPlants"/>
        </authorList>
    </citation>
    <scope>IDENTIFICATION</scope>
    <source>
        <strain evidence="5">cv. Chiifu-401-42</strain>
    </source>
</reference>
<dbReference type="EnsemblPlants" id="Bra017679.1">
    <property type="protein sequence ID" value="Bra017679.1-P"/>
    <property type="gene ID" value="Bra017679"/>
</dbReference>
<evidence type="ECO:0000313" key="6">
    <source>
        <dbReference type="Proteomes" id="UP000011750"/>
    </source>
</evidence>
<keyword evidence="2" id="KW-0472">Membrane</keyword>
<dbReference type="Gramene" id="Bra017679.1">
    <property type="protein sequence ID" value="Bra017679.1-P"/>
    <property type="gene ID" value="Bra017679"/>
</dbReference>